<proteinExistence type="predicted"/>
<accession>A0A3N7EW01</accession>
<dbReference type="Gramene" id="Potri.005G030901.1.v4.1">
    <property type="protein sequence ID" value="Potri.005G030901.1.v4.1"/>
    <property type="gene ID" value="Potri.005G030901.v4.1"/>
</dbReference>
<evidence type="ECO:0000313" key="2">
    <source>
        <dbReference type="Proteomes" id="UP000006729"/>
    </source>
</evidence>
<keyword evidence="2" id="KW-1185">Reference proteome</keyword>
<protein>
    <submittedName>
        <fullName evidence="1">Uncharacterized protein</fullName>
    </submittedName>
</protein>
<name>A0A3N7EW01_POPTR</name>
<dbReference type="EMBL" id="CM009294">
    <property type="protein sequence ID" value="RQO89947.1"/>
    <property type="molecule type" value="Genomic_DNA"/>
</dbReference>
<dbReference type="InParanoid" id="A0A3N7EW01"/>
<organism evidence="1 2">
    <name type="scientific">Populus trichocarpa</name>
    <name type="common">Western balsam poplar</name>
    <name type="synonym">Populus balsamifera subsp. trichocarpa</name>
    <dbReference type="NCBI Taxonomy" id="3694"/>
    <lineage>
        <taxon>Eukaryota</taxon>
        <taxon>Viridiplantae</taxon>
        <taxon>Streptophyta</taxon>
        <taxon>Embryophyta</taxon>
        <taxon>Tracheophyta</taxon>
        <taxon>Spermatophyta</taxon>
        <taxon>Magnoliopsida</taxon>
        <taxon>eudicotyledons</taxon>
        <taxon>Gunneridae</taxon>
        <taxon>Pentapetalae</taxon>
        <taxon>rosids</taxon>
        <taxon>fabids</taxon>
        <taxon>Malpighiales</taxon>
        <taxon>Salicaceae</taxon>
        <taxon>Saliceae</taxon>
        <taxon>Populus</taxon>
    </lineage>
</organism>
<sequence>MLRWPYLLNPPLDHSDFWIRCSPYTPLLTDRSDCKEHNPFDINHHLEFPGKQKGNAPVGQFGPRPIFLSRPPLDHAQFWICGEPRCYLNSGRLRSETISPARFRAC</sequence>
<dbReference type="Proteomes" id="UP000006729">
    <property type="component" value="Chromosome 5"/>
</dbReference>
<dbReference type="AlphaFoldDB" id="A0A3N7EW01"/>
<gene>
    <name evidence="1" type="ORF">POPTR_005G030901</name>
</gene>
<evidence type="ECO:0000313" key="1">
    <source>
        <dbReference type="EMBL" id="RQO89947.1"/>
    </source>
</evidence>
<reference evidence="1 2" key="1">
    <citation type="journal article" date="2006" name="Science">
        <title>The genome of black cottonwood, Populus trichocarpa (Torr. &amp; Gray).</title>
        <authorList>
            <person name="Tuskan G.A."/>
            <person name="Difazio S."/>
            <person name="Jansson S."/>
            <person name="Bohlmann J."/>
            <person name="Grigoriev I."/>
            <person name="Hellsten U."/>
            <person name="Putnam N."/>
            <person name="Ralph S."/>
            <person name="Rombauts S."/>
            <person name="Salamov A."/>
            <person name="Schein J."/>
            <person name="Sterck L."/>
            <person name="Aerts A."/>
            <person name="Bhalerao R.R."/>
            <person name="Bhalerao R.P."/>
            <person name="Blaudez D."/>
            <person name="Boerjan W."/>
            <person name="Brun A."/>
            <person name="Brunner A."/>
            <person name="Busov V."/>
            <person name="Campbell M."/>
            <person name="Carlson J."/>
            <person name="Chalot M."/>
            <person name="Chapman J."/>
            <person name="Chen G.L."/>
            <person name="Cooper D."/>
            <person name="Coutinho P.M."/>
            <person name="Couturier J."/>
            <person name="Covert S."/>
            <person name="Cronk Q."/>
            <person name="Cunningham R."/>
            <person name="Davis J."/>
            <person name="Degroeve S."/>
            <person name="Dejardin A."/>
            <person name="Depamphilis C."/>
            <person name="Detter J."/>
            <person name="Dirks B."/>
            <person name="Dubchak I."/>
            <person name="Duplessis S."/>
            <person name="Ehlting J."/>
            <person name="Ellis B."/>
            <person name="Gendler K."/>
            <person name="Goodstein D."/>
            <person name="Gribskov M."/>
            <person name="Grimwood J."/>
            <person name="Groover A."/>
            <person name="Gunter L."/>
            <person name="Hamberger B."/>
            <person name="Heinze B."/>
            <person name="Helariutta Y."/>
            <person name="Henrissat B."/>
            <person name="Holligan D."/>
            <person name="Holt R."/>
            <person name="Huang W."/>
            <person name="Islam-Faridi N."/>
            <person name="Jones S."/>
            <person name="Jones-Rhoades M."/>
            <person name="Jorgensen R."/>
            <person name="Joshi C."/>
            <person name="Kangasjarvi J."/>
            <person name="Karlsson J."/>
            <person name="Kelleher C."/>
            <person name="Kirkpatrick R."/>
            <person name="Kirst M."/>
            <person name="Kohler A."/>
            <person name="Kalluri U."/>
            <person name="Larimer F."/>
            <person name="Leebens-Mack J."/>
            <person name="Leple J.C."/>
            <person name="Locascio P."/>
            <person name="Lou Y."/>
            <person name="Lucas S."/>
            <person name="Martin F."/>
            <person name="Montanini B."/>
            <person name="Napoli C."/>
            <person name="Nelson D.R."/>
            <person name="Nelson C."/>
            <person name="Nieminen K."/>
            <person name="Nilsson O."/>
            <person name="Pereda V."/>
            <person name="Peter G."/>
            <person name="Philippe R."/>
            <person name="Pilate G."/>
            <person name="Poliakov A."/>
            <person name="Razumovskaya J."/>
            <person name="Richardson P."/>
            <person name="Rinaldi C."/>
            <person name="Ritland K."/>
            <person name="Rouze P."/>
            <person name="Ryaboy D."/>
            <person name="Schmutz J."/>
            <person name="Schrader J."/>
            <person name="Segerman B."/>
            <person name="Shin H."/>
            <person name="Siddiqui A."/>
            <person name="Sterky F."/>
            <person name="Terry A."/>
            <person name="Tsai C.J."/>
            <person name="Uberbacher E."/>
            <person name="Unneberg P."/>
            <person name="Vahala J."/>
            <person name="Wall K."/>
            <person name="Wessler S."/>
            <person name="Yang G."/>
            <person name="Yin T."/>
            <person name="Douglas C."/>
            <person name="Marra M."/>
            <person name="Sandberg G."/>
            <person name="Van de Peer Y."/>
            <person name="Rokhsar D."/>
        </authorList>
    </citation>
    <scope>NUCLEOTIDE SEQUENCE [LARGE SCALE GENOMIC DNA]</scope>
    <source>
        <strain evidence="2">cv. Nisqually</strain>
    </source>
</reference>